<organism evidence="2 3">
    <name type="scientific">Durusdinium trenchii</name>
    <dbReference type="NCBI Taxonomy" id="1381693"/>
    <lineage>
        <taxon>Eukaryota</taxon>
        <taxon>Sar</taxon>
        <taxon>Alveolata</taxon>
        <taxon>Dinophyceae</taxon>
        <taxon>Suessiales</taxon>
        <taxon>Symbiodiniaceae</taxon>
        <taxon>Durusdinium</taxon>
    </lineage>
</organism>
<evidence type="ECO:0000313" key="3">
    <source>
        <dbReference type="Proteomes" id="UP001642484"/>
    </source>
</evidence>
<accession>A0ABP0MVJ5</accession>
<gene>
    <name evidence="2" type="ORF">CCMP2556_LOCUS27466</name>
</gene>
<evidence type="ECO:0000313" key="2">
    <source>
        <dbReference type="EMBL" id="CAK9055143.1"/>
    </source>
</evidence>
<keyword evidence="3" id="KW-1185">Reference proteome</keyword>
<sequence>MPRFGLPRFLALLILRAFAEEECIECTDDEALHALQRRTSFRTSFDFHLNKTVTLTGLKNNGDFFDDVGDFFHDVFEGVRECLDESAQLRFELQFRFLVDTSQCQVEATLNTGSAMMTISTCGHFPVTATLFRGPGVYYDQDRVTFSSCAHDVMCADIRFLNKAGCNYNVWDVQTRARSEIPVRLTTRWITLVSNATLYEM</sequence>
<dbReference type="Proteomes" id="UP001642484">
    <property type="component" value="Unassembled WGS sequence"/>
</dbReference>
<proteinExistence type="predicted"/>
<name>A0ABP0MVJ5_9DINO</name>
<comment type="caution">
    <text evidence="2">The sequence shown here is derived from an EMBL/GenBank/DDBJ whole genome shotgun (WGS) entry which is preliminary data.</text>
</comment>
<dbReference type="EMBL" id="CAXAMN010019890">
    <property type="protein sequence ID" value="CAK9055143.1"/>
    <property type="molecule type" value="Genomic_DNA"/>
</dbReference>
<feature type="chain" id="PRO_5046020154" evidence="1">
    <location>
        <begin position="20"/>
        <end position="201"/>
    </location>
</feature>
<protein>
    <submittedName>
        <fullName evidence="2">Uncharacterized protein</fullName>
    </submittedName>
</protein>
<reference evidence="2 3" key="1">
    <citation type="submission" date="2024-02" db="EMBL/GenBank/DDBJ databases">
        <authorList>
            <person name="Chen Y."/>
            <person name="Shah S."/>
            <person name="Dougan E. K."/>
            <person name="Thang M."/>
            <person name="Chan C."/>
        </authorList>
    </citation>
    <scope>NUCLEOTIDE SEQUENCE [LARGE SCALE GENOMIC DNA]</scope>
</reference>
<keyword evidence="1" id="KW-0732">Signal</keyword>
<feature type="signal peptide" evidence="1">
    <location>
        <begin position="1"/>
        <end position="19"/>
    </location>
</feature>
<evidence type="ECO:0000256" key="1">
    <source>
        <dbReference type="SAM" id="SignalP"/>
    </source>
</evidence>